<gene>
    <name evidence="3" type="ORF">M0639_08045</name>
</gene>
<feature type="compositionally biased region" description="Low complexity" evidence="1">
    <location>
        <begin position="215"/>
        <end position="231"/>
    </location>
</feature>
<feature type="compositionally biased region" description="Pro residues" evidence="1">
    <location>
        <begin position="204"/>
        <end position="214"/>
    </location>
</feature>
<feature type="transmembrane region" description="Helical" evidence="2">
    <location>
        <begin position="352"/>
        <end position="374"/>
    </location>
</feature>
<keyword evidence="2" id="KW-0812">Transmembrane</keyword>
<keyword evidence="4" id="KW-1185">Reference proteome</keyword>
<feature type="transmembrane region" description="Helical" evidence="2">
    <location>
        <begin position="296"/>
        <end position="314"/>
    </location>
</feature>
<evidence type="ECO:0008006" key="5">
    <source>
        <dbReference type="Google" id="ProtNLM"/>
    </source>
</evidence>
<keyword evidence="2" id="KW-0472">Membrane</keyword>
<evidence type="ECO:0000313" key="3">
    <source>
        <dbReference type="EMBL" id="UPU44626.1"/>
    </source>
</evidence>
<sequence length="377" mass="38820">MTEDSQQISVAELLKRNGQSVESRGGRRRRGVAGGISVAELTGEIPIVRQSGSRAAAEPESDEPAAQPEAAAPETAAPENSAPSAPAEAVAETAKSVEPAPKVPADRTAAFAVSFDDDDDDDEPQAPKGESKPVAAPPVTTPKPTSTRSPGQTSKSSPGQWVSRAPLNSSSPTQVTQEPALLSGQTLAGDLMRQERAATQSPSLRPPILPPRVPTPVAKAPAQTAPAPAAPEESTELIDKIADADAGEAESTAVVDLVKAPAVDDGAKKTSAAAESDVEAEPAAEEAGERNSIREWAVLAGQVVVALIVGGAMFKGFEKLWDMLPWVALVLALIVIVGLVAVVRVLRKTDDITSFVIAVVVGMIVTLGPLAFLLTSG</sequence>
<feature type="compositionally biased region" description="Acidic residues" evidence="1">
    <location>
        <begin position="115"/>
        <end position="124"/>
    </location>
</feature>
<protein>
    <recommendedName>
        <fullName evidence="5">Transmembrane protein</fullName>
    </recommendedName>
</protein>
<feature type="region of interest" description="Disordered" evidence="1">
    <location>
        <begin position="266"/>
        <end position="287"/>
    </location>
</feature>
<dbReference type="RefSeq" id="WP_064074200.1">
    <property type="nucleotide sequence ID" value="NZ_CP096563.1"/>
</dbReference>
<dbReference type="AlphaFoldDB" id="A0AB38RI70"/>
<keyword evidence="2" id="KW-1133">Transmembrane helix</keyword>
<feature type="region of interest" description="Disordered" evidence="1">
    <location>
        <begin position="13"/>
        <end position="32"/>
    </location>
</feature>
<dbReference type="EMBL" id="CP096563">
    <property type="protein sequence ID" value="UPU44626.1"/>
    <property type="molecule type" value="Genomic_DNA"/>
</dbReference>
<name>A0AB38RI70_RHOSG</name>
<evidence type="ECO:0000256" key="1">
    <source>
        <dbReference type="SAM" id="MobiDB-lite"/>
    </source>
</evidence>
<evidence type="ECO:0000256" key="2">
    <source>
        <dbReference type="SAM" id="Phobius"/>
    </source>
</evidence>
<evidence type="ECO:0000313" key="4">
    <source>
        <dbReference type="Proteomes" id="UP000831484"/>
    </source>
</evidence>
<feature type="compositionally biased region" description="Low complexity" evidence="1">
    <location>
        <begin position="64"/>
        <end position="94"/>
    </location>
</feature>
<feature type="compositionally biased region" description="Polar residues" evidence="1">
    <location>
        <begin position="148"/>
        <end position="177"/>
    </location>
</feature>
<proteinExistence type="predicted"/>
<feature type="transmembrane region" description="Helical" evidence="2">
    <location>
        <begin position="326"/>
        <end position="346"/>
    </location>
</feature>
<dbReference type="Proteomes" id="UP000831484">
    <property type="component" value="Chromosome"/>
</dbReference>
<feature type="region of interest" description="Disordered" evidence="1">
    <location>
        <begin position="44"/>
        <end position="233"/>
    </location>
</feature>
<reference evidence="4" key="1">
    <citation type="journal article" date="2022" name="Environ. Microbiol.">
        <title>Functional analysis, diversity, and distribution of carbendazim hydrolases MheI and CbmA, responsible for the initial step in carbendazim degradation.</title>
        <authorList>
            <person name="Zhang M."/>
            <person name="Bai X."/>
            <person name="Li Q."/>
            <person name="Zhang L."/>
            <person name="Zhu Q."/>
            <person name="Gao S."/>
            <person name="Ke Z."/>
            <person name="Jiang M."/>
            <person name="Hu J."/>
            <person name="Qiu J."/>
            <person name="Hong Q."/>
        </authorList>
    </citation>
    <scope>NUCLEOTIDE SEQUENCE [LARGE SCALE GENOMIC DNA]</scope>
    <source>
        <strain evidence="4">djl-6</strain>
    </source>
</reference>
<organism evidence="3 4">
    <name type="scientific">Rhodococcus qingshengii JCM 15477</name>
    <dbReference type="NCBI Taxonomy" id="1303681"/>
    <lineage>
        <taxon>Bacteria</taxon>
        <taxon>Bacillati</taxon>
        <taxon>Actinomycetota</taxon>
        <taxon>Actinomycetes</taxon>
        <taxon>Mycobacteriales</taxon>
        <taxon>Nocardiaceae</taxon>
        <taxon>Rhodococcus</taxon>
        <taxon>Rhodococcus erythropolis group</taxon>
    </lineage>
</organism>
<accession>A0AB38RI70</accession>
<feature type="compositionally biased region" description="Acidic residues" evidence="1">
    <location>
        <begin position="276"/>
        <end position="286"/>
    </location>
</feature>